<dbReference type="PROSITE" id="PS50097">
    <property type="entry name" value="BTB"/>
    <property type="match status" value="1"/>
</dbReference>
<dbReference type="InterPro" id="IPR011333">
    <property type="entry name" value="SKP1/BTB/POZ_sf"/>
</dbReference>
<dbReference type="InterPro" id="IPR000210">
    <property type="entry name" value="BTB/POZ_dom"/>
</dbReference>
<dbReference type="SUPFAM" id="SSF54695">
    <property type="entry name" value="POZ domain"/>
    <property type="match status" value="1"/>
</dbReference>
<reference evidence="3" key="2">
    <citation type="submission" date="2020-10" db="UniProtKB">
        <authorList>
            <consortium name="WormBaseParasite"/>
        </authorList>
    </citation>
    <scope>IDENTIFICATION</scope>
</reference>
<dbReference type="Pfam" id="PF00651">
    <property type="entry name" value="BTB"/>
    <property type="match status" value="1"/>
</dbReference>
<dbReference type="SMART" id="SM00225">
    <property type="entry name" value="BTB"/>
    <property type="match status" value="1"/>
</dbReference>
<name>A0A7E4W2T4_PANRE</name>
<accession>A0A7E4W2T4</accession>
<dbReference type="Proteomes" id="UP000492821">
    <property type="component" value="Unassembled WGS sequence"/>
</dbReference>
<dbReference type="WBParaSite" id="Pan_g6092.t1">
    <property type="protein sequence ID" value="Pan_g6092.t1"/>
    <property type="gene ID" value="Pan_g6092"/>
</dbReference>
<sequence length="313" mass="35393">MFKATSTQSIYIDDNRSVSNSPMKDVEGIPGLQWSFHYYPQGRQKNGVSEFTIRICGGSAKIQATFESEEYDEKQNFLHVFNNGEEHGCPCDISPDGYNVSIYGHIKCTATFEPAVTKLRSPRPFELVDNSKPHCYNAEIVVGQNRLKVHRGFLSMISPVFHAAFTHKTKEAETGILEIKDFNIKTVRNAIDYLYGKEVKTQSAVEIVDILRFVDKYNIEPATAILEEWLNANLTIETFAGIATYAWQYDRKELQQKCGKLYRDSLKEIALHPDFVKLEPTIMAGVVSSAFAVTGTQGIDNSDFYDLFARGQR</sequence>
<dbReference type="Gene3D" id="3.30.710.10">
    <property type="entry name" value="Potassium Channel Kv1.1, Chain A"/>
    <property type="match status" value="1"/>
</dbReference>
<keyword evidence="2" id="KW-1185">Reference proteome</keyword>
<dbReference type="AlphaFoldDB" id="A0A7E4W2T4"/>
<dbReference type="CDD" id="cd18186">
    <property type="entry name" value="BTB_POZ_ZBTB_KLHL-like"/>
    <property type="match status" value="1"/>
</dbReference>
<evidence type="ECO:0000313" key="3">
    <source>
        <dbReference type="WBParaSite" id="Pan_g6092.t1"/>
    </source>
</evidence>
<organism evidence="2 3">
    <name type="scientific">Panagrellus redivivus</name>
    <name type="common">Microworm</name>
    <dbReference type="NCBI Taxonomy" id="6233"/>
    <lineage>
        <taxon>Eukaryota</taxon>
        <taxon>Metazoa</taxon>
        <taxon>Ecdysozoa</taxon>
        <taxon>Nematoda</taxon>
        <taxon>Chromadorea</taxon>
        <taxon>Rhabditida</taxon>
        <taxon>Tylenchina</taxon>
        <taxon>Panagrolaimomorpha</taxon>
        <taxon>Panagrolaimoidea</taxon>
        <taxon>Panagrolaimidae</taxon>
        <taxon>Panagrellus</taxon>
    </lineage>
</organism>
<proteinExistence type="predicted"/>
<evidence type="ECO:0000313" key="2">
    <source>
        <dbReference type="Proteomes" id="UP000492821"/>
    </source>
</evidence>
<reference evidence="2" key="1">
    <citation type="journal article" date="2013" name="Genetics">
        <title>The draft genome and transcriptome of Panagrellus redivivus are shaped by the harsh demands of a free-living lifestyle.</title>
        <authorList>
            <person name="Srinivasan J."/>
            <person name="Dillman A.R."/>
            <person name="Macchietto M.G."/>
            <person name="Heikkinen L."/>
            <person name="Lakso M."/>
            <person name="Fracchia K.M."/>
            <person name="Antoshechkin I."/>
            <person name="Mortazavi A."/>
            <person name="Wong G."/>
            <person name="Sternberg P.W."/>
        </authorList>
    </citation>
    <scope>NUCLEOTIDE SEQUENCE [LARGE SCALE GENOMIC DNA]</scope>
    <source>
        <strain evidence="2">MT8872</strain>
    </source>
</reference>
<feature type="domain" description="BTB" evidence="1">
    <location>
        <begin position="136"/>
        <end position="203"/>
    </location>
</feature>
<dbReference type="PANTHER" id="PTHR45632">
    <property type="entry name" value="LD33804P"/>
    <property type="match status" value="1"/>
</dbReference>
<evidence type="ECO:0000259" key="1">
    <source>
        <dbReference type="PROSITE" id="PS50097"/>
    </source>
</evidence>
<protein>
    <submittedName>
        <fullName evidence="3">BTB domain-containing protein</fullName>
    </submittedName>
</protein>